<organism evidence="1 2">
    <name type="scientific">Lentzea guizhouensis</name>
    <dbReference type="NCBI Taxonomy" id="1586287"/>
    <lineage>
        <taxon>Bacteria</taxon>
        <taxon>Bacillati</taxon>
        <taxon>Actinomycetota</taxon>
        <taxon>Actinomycetes</taxon>
        <taxon>Pseudonocardiales</taxon>
        <taxon>Pseudonocardiaceae</taxon>
        <taxon>Lentzea</taxon>
    </lineage>
</organism>
<dbReference type="STRING" id="1586287.BBK82_26730"/>
<evidence type="ECO:0000313" key="1">
    <source>
        <dbReference type="EMBL" id="ANZ39132.1"/>
    </source>
</evidence>
<dbReference type="RefSeq" id="WP_065917475.1">
    <property type="nucleotide sequence ID" value="NZ_CP016793.1"/>
</dbReference>
<dbReference type="KEGG" id="led:BBK82_26730"/>
<keyword evidence="2" id="KW-1185">Reference proteome</keyword>
<proteinExistence type="predicted"/>
<protein>
    <submittedName>
        <fullName evidence="1">Uncharacterized protein</fullName>
    </submittedName>
</protein>
<accession>A0A1B2HN16</accession>
<dbReference type="AlphaFoldDB" id="A0A1B2HN16"/>
<name>A0A1B2HN16_9PSEU</name>
<dbReference type="EMBL" id="CP016793">
    <property type="protein sequence ID" value="ANZ39132.1"/>
    <property type="molecule type" value="Genomic_DNA"/>
</dbReference>
<sequence>MPEKYAPTARAALLQLMVEGRPVPNVELTREFKIELGRDDREALNKAGLLETTAEGRRLVHRITAEGIAWCEADLRDGEAPNRMGPLARVHGVVIRILARVLWNQGTLAEAFRSREELEDVIRRVYLELGDGYQDWVRLAKLRPRLDGAEREEVDETLLRMVKDGTTHLVPDSNRKVLTEEDHAAAIRIGGEDKHLVAIEES</sequence>
<reference evidence="1 2" key="1">
    <citation type="submission" date="2016-07" db="EMBL/GenBank/DDBJ databases">
        <title>Complete genome sequence of the Lentzea guizhouensis DHS C013.</title>
        <authorList>
            <person name="Cao C."/>
        </authorList>
    </citation>
    <scope>NUCLEOTIDE SEQUENCE [LARGE SCALE GENOMIC DNA]</scope>
    <source>
        <strain evidence="1 2">DHS C013</strain>
    </source>
</reference>
<evidence type="ECO:0000313" key="2">
    <source>
        <dbReference type="Proteomes" id="UP000093053"/>
    </source>
</evidence>
<gene>
    <name evidence="1" type="ORF">BBK82_26730</name>
</gene>
<dbReference type="OrthoDB" id="3822696at2"/>
<dbReference type="Proteomes" id="UP000093053">
    <property type="component" value="Chromosome"/>
</dbReference>